<sequence>MDLATLSIKHKVFILTTFTIITIVLGFFLKDIKFDSNILKLIPKNAQIEQTLDIDKSSSLLSTIVMFKDKKIFSIKKLLEKLMK</sequence>
<evidence type="ECO:0000313" key="3">
    <source>
        <dbReference type="Proteomes" id="UP000019148"/>
    </source>
</evidence>
<dbReference type="AlphaFoldDB" id="W6TYV4"/>
<evidence type="ECO:0000313" key="2">
    <source>
        <dbReference type="EMBL" id="ETZ18321.1"/>
    </source>
</evidence>
<name>W6TYV4_9SPIR</name>
<keyword evidence="1" id="KW-1133">Transmembrane helix</keyword>
<evidence type="ECO:0000256" key="1">
    <source>
        <dbReference type="SAM" id="Phobius"/>
    </source>
</evidence>
<reference evidence="2 3" key="1">
    <citation type="submission" date="2013-12" db="EMBL/GenBank/DDBJ databases">
        <title>Comparative genomics of relapsing fever spirochetes.</title>
        <authorList>
            <person name="Schwan T.G."/>
            <person name="Raffel S.J."/>
            <person name="Porcella S.F."/>
        </authorList>
    </citation>
    <scope>NUCLEOTIDE SEQUENCE [LARGE SCALE GENOMIC DNA]</scope>
    <source>
        <strain evidence="2 3">CR2A</strain>
    </source>
</reference>
<dbReference type="Proteomes" id="UP000019148">
    <property type="component" value="Unassembled WGS sequence"/>
</dbReference>
<keyword evidence="1" id="KW-0472">Membrane</keyword>
<dbReference type="PATRIC" id="fig|1432657.3.peg.293"/>
<protein>
    <submittedName>
        <fullName evidence="2">Putative membrane spanning protein</fullName>
    </submittedName>
</protein>
<accession>W6TYV4</accession>
<dbReference type="EMBL" id="AZIT01000001">
    <property type="protein sequence ID" value="ETZ18321.1"/>
    <property type="molecule type" value="Genomic_DNA"/>
</dbReference>
<keyword evidence="1" id="KW-0812">Transmembrane</keyword>
<proteinExistence type="predicted"/>
<comment type="caution">
    <text evidence="2">The sequence shown here is derived from an EMBL/GenBank/DDBJ whole genome shotgun (WGS) entry which is preliminary data.</text>
</comment>
<organism evidence="2 3">
    <name type="scientific">Borrelia duttonii CR2A</name>
    <dbReference type="NCBI Taxonomy" id="1432657"/>
    <lineage>
        <taxon>Bacteria</taxon>
        <taxon>Pseudomonadati</taxon>
        <taxon>Spirochaetota</taxon>
        <taxon>Spirochaetia</taxon>
        <taxon>Spirochaetales</taxon>
        <taxon>Borreliaceae</taxon>
        <taxon>Borrelia</taxon>
    </lineage>
</organism>
<gene>
    <name evidence="2" type="ORF">BDCR2A_00294</name>
</gene>
<feature type="transmembrane region" description="Helical" evidence="1">
    <location>
        <begin position="12"/>
        <end position="29"/>
    </location>
</feature>